<evidence type="ECO:0000313" key="2">
    <source>
        <dbReference type="Proteomes" id="UP000230214"/>
    </source>
</evidence>
<accession>A0A2H0RBW1</accession>
<name>A0A2H0RBW1_UNCKA</name>
<dbReference type="AlphaFoldDB" id="A0A2H0RBW1"/>
<gene>
    <name evidence="1" type="ORF">COV24_03540</name>
</gene>
<dbReference type="EMBL" id="PCXU01000029">
    <property type="protein sequence ID" value="PIR43305.1"/>
    <property type="molecule type" value="Genomic_DNA"/>
</dbReference>
<dbReference type="InterPro" id="IPR029044">
    <property type="entry name" value="Nucleotide-diphossugar_trans"/>
</dbReference>
<reference evidence="1 2" key="1">
    <citation type="submission" date="2017-09" db="EMBL/GenBank/DDBJ databases">
        <title>Depth-based differentiation of microbial function through sediment-hosted aquifers and enrichment of novel symbionts in the deep terrestrial subsurface.</title>
        <authorList>
            <person name="Probst A.J."/>
            <person name="Ladd B."/>
            <person name="Jarett J.K."/>
            <person name="Geller-Mcgrath D.E."/>
            <person name="Sieber C.M."/>
            <person name="Emerson J.B."/>
            <person name="Anantharaman K."/>
            <person name="Thomas B.C."/>
            <person name="Malmstrom R."/>
            <person name="Stieglmeier M."/>
            <person name="Klingl A."/>
            <person name="Woyke T."/>
            <person name="Ryan C.M."/>
            <person name="Banfield J.F."/>
        </authorList>
    </citation>
    <scope>NUCLEOTIDE SEQUENCE [LARGE SCALE GENOMIC DNA]</scope>
    <source>
        <strain evidence="1">CG10_big_fil_rev_8_21_14_0_10_32_10</strain>
    </source>
</reference>
<proteinExistence type="predicted"/>
<dbReference type="Proteomes" id="UP000230214">
    <property type="component" value="Unassembled WGS sequence"/>
</dbReference>
<comment type="caution">
    <text evidence="1">The sequence shown here is derived from an EMBL/GenBank/DDBJ whole genome shotgun (WGS) entry which is preliminary data.</text>
</comment>
<evidence type="ECO:0000313" key="1">
    <source>
        <dbReference type="EMBL" id="PIR43305.1"/>
    </source>
</evidence>
<organism evidence="1 2">
    <name type="scientific">candidate division WWE3 bacterium CG10_big_fil_rev_8_21_14_0_10_32_10</name>
    <dbReference type="NCBI Taxonomy" id="1975090"/>
    <lineage>
        <taxon>Bacteria</taxon>
        <taxon>Katanobacteria</taxon>
    </lineage>
</organism>
<dbReference type="CDD" id="cd00761">
    <property type="entry name" value="Glyco_tranf_GTA_type"/>
    <property type="match status" value="1"/>
</dbReference>
<dbReference type="Gene3D" id="3.90.550.10">
    <property type="entry name" value="Spore Coat Polysaccharide Biosynthesis Protein SpsA, Chain A"/>
    <property type="match status" value="1"/>
</dbReference>
<sequence>MLTKKLFIITNEERSRMSLNAMKSIVPHTKETELRVFLNCKIDFNPLIDYAMFFQNIDKRIKINCEDKKFGLSMAWNHCCEQTKEDVCILLNDDVVLNDENWETNLDELLEKNKRHKVFLLCAPNGFSGFAIRKSFWELIGGFTPFPSGYYEDDDFFLRVMKLYGLHHKKEIMDEVFFSLYDRGIKPMFAHVPNPCAKKWDKSINSRLFHSMWKETKTSTSTSFENKNGINYEWIGK</sequence>
<evidence type="ECO:0008006" key="3">
    <source>
        <dbReference type="Google" id="ProtNLM"/>
    </source>
</evidence>
<protein>
    <recommendedName>
        <fullName evidence="3">Glycosyltransferase 2-like domain-containing protein</fullName>
    </recommendedName>
</protein>
<dbReference type="SUPFAM" id="SSF53448">
    <property type="entry name" value="Nucleotide-diphospho-sugar transferases"/>
    <property type="match status" value="1"/>
</dbReference>